<proteinExistence type="predicted"/>
<accession>A0A6V8LF98</accession>
<dbReference type="GO" id="GO:0004764">
    <property type="term" value="F:shikimate 3-dehydrogenase (NADP+) activity"/>
    <property type="evidence" value="ECO:0007669"/>
    <property type="project" value="InterPro"/>
</dbReference>
<reference evidence="1 2" key="1">
    <citation type="submission" date="2020-03" db="EMBL/GenBank/DDBJ databases">
        <title>Whole genome shotgun sequence of Phytohabitans rumicis NBRC 108638.</title>
        <authorList>
            <person name="Komaki H."/>
            <person name="Tamura T."/>
        </authorList>
    </citation>
    <scope>NUCLEOTIDE SEQUENCE [LARGE SCALE GENOMIC DNA]</scope>
    <source>
        <strain evidence="1 2">NBRC 108638</strain>
    </source>
</reference>
<dbReference type="InterPro" id="IPR022893">
    <property type="entry name" value="Shikimate_DH_fam"/>
</dbReference>
<dbReference type="PANTHER" id="PTHR21089:SF1">
    <property type="entry name" value="BIFUNCTIONAL 3-DEHYDROQUINATE DEHYDRATASE_SHIKIMATE DEHYDROGENASE, CHLOROPLASTIC"/>
    <property type="match status" value="1"/>
</dbReference>
<evidence type="ECO:0000313" key="1">
    <source>
        <dbReference type="EMBL" id="GFJ92746.1"/>
    </source>
</evidence>
<dbReference type="EMBL" id="BLPG01000001">
    <property type="protein sequence ID" value="GFJ92746.1"/>
    <property type="molecule type" value="Genomic_DNA"/>
</dbReference>
<protein>
    <recommendedName>
        <fullName evidence="3">Quinate/shikimate 5-dehydrogenase/glutamyl-tRNA reductase domain-containing protein</fullName>
    </recommendedName>
</protein>
<evidence type="ECO:0000313" key="2">
    <source>
        <dbReference type="Proteomes" id="UP000482960"/>
    </source>
</evidence>
<gene>
    <name evidence="1" type="ORF">Prum_063880</name>
</gene>
<dbReference type="InterPro" id="IPR036291">
    <property type="entry name" value="NAD(P)-bd_dom_sf"/>
</dbReference>
<dbReference type="SUPFAM" id="SSF51735">
    <property type="entry name" value="NAD(P)-binding Rossmann-fold domains"/>
    <property type="match status" value="1"/>
</dbReference>
<comment type="caution">
    <text evidence="1">The sequence shown here is derived from an EMBL/GenBank/DDBJ whole genome shotgun (WGS) entry which is preliminary data.</text>
</comment>
<name>A0A6V8LF98_9ACTN</name>
<keyword evidence="2" id="KW-1185">Reference proteome</keyword>
<dbReference type="Proteomes" id="UP000482960">
    <property type="component" value="Unassembled WGS sequence"/>
</dbReference>
<dbReference type="Gene3D" id="3.40.50.720">
    <property type="entry name" value="NAD(P)-binding Rossmann-like Domain"/>
    <property type="match status" value="1"/>
</dbReference>
<dbReference type="GO" id="GO:0019632">
    <property type="term" value="P:shikimate metabolic process"/>
    <property type="evidence" value="ECO:0007669"/>
    <property type="project" value="TreeGrafter"/>
</dbReference>
<sequence>MVGCGGAGRAAAVALRDAGADVTMVNRTETRGRLAAELLGLPFAPLDGFRPAGPALVVHATTVHKGLPFALDDLDDGAAVLDMVCPADGPSALVTAARRRGLRTVDGHQVLAEESEQQFRLMTGRTMPGVN</sequence>
<evidence type="ECO:0008006" key="3">
    <source>
        <dbReference type="Google" id="ProtNLM"/>
    </source>
</evidence>
<reference evidence="1 2" key="2">
    <citation type="submission" date="2020-03" db="EMBL/GenBank/DDBJ databases">
        <authorList>
            <person name="Ichikawa N."/>
            <person name="Kimura A."/>
            <person name="Kitahashi Y."/>
            <person name="Uohara A."/>
        </authorList>
    </citation>
    <scope>NUCLEOTIDE SEQUENCE [LARGE SCALE GENOMIC DNA]</scope>
    <source>
        <strain evidence="1 2">NBRC 108638</strain>
    </source>
</reference>
<dbReference type="AlphaFoldDB" id="A0A6V8LF98"/>
<dbReference type="GO" id="GO:0009423">
    <property type="term" value="P:chorismate biosynthetic process"/>
    <property type="evidence" value="ECO:0007669"/>
    <property type="project" value="TreeGrafter"/>
</dbReference>
<organism evidence="1 2">
    <name type="scientific">Phytohabitans rumicis</name>
    <dbReference type="NCBI Taxonomy" id="1076125"/>
    <lineage>
        <taxon>Bacteria</taxon>
        <taxon>Bacillati</taxon>
        <taxon>Actinomycetota</taxon>
        <taxon>Actinomycetes</taxon>
        <taxon>Micromonosporales</taxon>
        <taxon>Micromonosporaceae</taxon>
    </lineage>
</organism>
<dbReference type="PANTHER" id="PTHR21089">
    <property type="entry name" value="SHIKIMATE DEHYDROGENASE"/>
    <property type="match status" value="1"/>
</dbReference>